<evidence type="ECO:0000256" key="1">
    <source>
        <dbReference type="ARBA" id="ARBA00004651"/>
    </source>
</evidence>
<evidence type="ECO:0000256" key="2">
    <source>
        <dbReference type="ARBA" id="ARBA00006448"/>
    </source>
</evidence>
<dbReference type="InterPro" id="IPR023090">
    <property type="entry name" value="UPF0702_alpha/beta_dom_sf"/>
</dbReference>
<keyword evidence="5 7" id="KW-1133">Transmembrane helix</keyword>
<evidence type="ECO:0000256" key="7">
    <source>
        <dbReference type="SAM" id="Phobius"/>
    </source>
</evidence>
<dbReference type="InterPro" id="IPR007353">
    <property type="entry name" value="DUF421"/>
</dbReference>
<comment type="caution">
    <text evidence="9">The sequence shown here is derived from an EMBL/GenBank/DDBJ whole genome shotgun (WGS) entry which is preliminary data.</text>
</comment>
<dbReference type="PANTHER" id="PTHR34582:SF6">
    <property type="entry name" value="UPF0702 TRANSMEMBRANE PROTEIN YCAP"/>
    <property type="match status" value="1"/>
</dbReference>
<keyword evidence="6 7" id="KW-0472">Membrane</keyword>
<evidence type="ECO:0000259" key="8">
    <source>
        <dbReference type="Pfam" id="PF04239"/>
    </source>
</evidence>
<evidence type="ECO:0000256" key="4">
    <source>
        <dbReference type="ARBA" id="ARBA00022692"/>
    </source>
</evidence>
<sequence length="227" mass="25133">MIDVLSYSVRVLIVYFFTYLCTRAMSKKALAEMTAYEIATIMILANVAAEPLVDKVIVKSVYGSGALVILMVLTSRLALVNKLTPALEHTATVLIKNGEIDMDALKKVSISLNQLQGLLREKGYDNVAEVNTAILEPQGTISVFPKAENTPVTLKDLNIKVQNEQLTLPLVMDGSIITENLSHIKKDEAWLINKIHSQGIKDIYNEVTLAELDSAWNLSVFKKKQDT</sequence>
<name>A0ABQ5N8I3_9CLOT</name>
<keyword evidence="10" id="KW-1185">Reference proteome</keyword>
<feature type="domain" description="YetF C-terminal" evidence="8">
    <location>
        <begin position="81"/>
        <end position="212"/>
    </location>
</feature>
<evidence type="ECO:0000256" key="3">
    <source>
        <dbReference type="ARBA" id="ARBA00022475"/>
    </source>
</evidence>
<dbReference type="Gene3D" id="3.30.240.20">
    <property type="entry name" value="bsu07140 like domains"/>
    <property type="match status" value="2"/>
</dbReference>
<comment type="similarity">
    <text evidence="2">Belongs to the UPF0702 family.</text>
</comment>
<dbReference type="PANTHER" id="PTHR34582">
    <property type="entry name" value="UPF0702 TRANSMEMBRANE PROTEIN YCAP"/>
    <property type="match status" value="1"/>
</dbReference>
<feature type="transmembrane region" description="Helical" evidence="7">
    <location>
        <begin position="6"/>
        <end position="22"/>
    </location>
</feature>
<feature type="transmembrane region" description="Helical" evidence="7">
    <location>
        <begin position="61"/>
        <end position="79"/>
    </location>
</feature>
<dbReference type="EMBL" id="BRXR01000001">
    <property type="protein sequence ID" value="GLC31345.1"/>
    <property type="molecule type" value="Genomic_DNA"/>
</dbReference>
<evidence type="ECO:0000313" key="10">
    <source>
        <dbReference type="Proteomes" id="UP001208567"/>
    </source>
</evidence>
<dbReference type="RefSeq" id="WP_264850628.1">
    <property type="nucleotide sequence ID" value="NZ_BRXR01000001.1"/>
</dbReference>
<reference evidence="9 10" key="1">
    <citation type="journal article" date="2024" name="Int. J. Syst. Evol. Microbiol.">
        <title>Clostridium omnivorum sp. nov., isolated from anoxic soil under the treatment of reductive soil disinfestation.</title>
        <authorList>
            <person name="Ueki A."/>
            <person name="Tonouchi A."/>
            <person name="Kaku N."/>
            <person name="Honma S."/>
            <person name="Ueki K."/>
        </authorList>
    </citation>
    <scope>NUCLEOTIDE SEQUENCE [LARGE SCALE GENOMIC DNA]</scope>
    <source>
        <strain evidence="9 10">E14</strain>
    </source>
</reference>
<dbReference type="Pfam" id="PF04239">
    <property type="entry name" value="DUF421"/>
    <property type="match status" value="1"/>
</dbReference>
<gene>
    <name evidence="9" type="primary">ykjA</name>
    <name evidence="9" type="ORF">bsdE14_27550</name>
</gene>
<keyword evidence="3" id="KW-1003">Cell membrane</keyword>
<organism evidence="9 10">
    <name type="scientific">Clostridium omnivorum</name>
    <dbReference type="NCBI Taxonomy" id="1604902"/>
    <lineage>
        <taxon>Bacteria</taxon>
        <taxon>Bacillati</taxon>
        <taxon>Bacillota</taxon>
        <taxon>Clostridia</taxon>
        <taxon>Eubacteriales</taxon>
        <taxon>Clostridiaceae</taxon>
        <taxon>Clostridium</taxon>
    </lineage>
</organism>
<dbReference type="Proteomes" id="UP001208567">
    <property type="component" value="Unassembled WGS sequence"/>
</dbReference>
<evidence type="ECO:0000313" key="9">
    <source>
        <dbReference type="EMBL" id="GLC31345.1"/>
    </source>
</evidence>
<evidence type="ECO:0000256" key="6">
    <source>
        <dbReference type="ARBA" id="ARBA00023136"/>
    </source>
</evidence>
<proteinExistence type="inferred from homology"/>
<comment type="subcellular location">
    <subcellularLocation>
        <location evidence="1">Cell membrane</location>
        <topology evidence="1">Multi-pass membrane protein</topology>
    </subcellularLocation>
</comment>
<keyword evidence="4 7" id="KW-0812">Transmembrane</keyword>
<accession>A0ABQ5N8I3</accession>
<protein>
    <submittedName>
        <fullName evidence="9">UPF0702 transmembrane protein YkjA</fullName>
    </submittedName>
</protein>
<evidence type="ECO:0000256" key="5">
    <source>
        <dbReference type="ARBA" id="ARBA00022989"/>
    </source>
</evidence>